<sequence>MSLFNVWRYGAAMKTTVIARDCQQAVDRFCQHHGYADHADYCRQHRLAQTNIHVQAVHAPCQARGGCFAGDCCLR</sequence>
<evidence type="ECO:0000313" key="2">
    <source>
        <dbReference type="Proteomes" id="UP000077037"/>
    </source>
</evidence>
<dbReference type="Proteomes" id="UP000077037">
    <property type="component" value="Unassembled WGS sequence"/>
</dbReference>
<dbReference type="RefSeq" id="WP_066416751.1">
    <property type="nucleotide sequence ID" value="NZ_FKBS01000025.1"/>
</dbReference>
<proteinExistence type="predicted"/>
<accession>A0A157QME3</accession>
<protein>
    <submittedName>
        <fullName evidence="1">Uncharacterized protein</fullName>
    </submittedName>
</protein>
<dbReference type="AlphaFoldDB" id="A0A157QME3"/>
<name>A0A157QME3_9BORD</name>
<reference evidence="1 2" key="1">
    <citation type="submission" date="2016-03" db="EMBL/GenBank/DDBJ databases">
        <authorList>
            <consortium name="Pathogen Informatics"/>
        </authorList>
    </citation>
    <scope>NUCLEOTIDE SEQUENCE [LARGE SCALE GENOMIC DNA]</scope>
    <source>
        <strain evidence="1 2">NCTC13364</strain>
    </source>
</reference>
<dbReference type="EMBL" id="FKBS01000025">
    <property type="protein sequence ID" value="SAI46784.1"/>
    <property type="molecule type" value="Genomic_DNA"/>
</dbReference>
<evidence type="ECO:0000313" key="1">
    <source>
        <dbReference type="EMBL" id="SAI46784.1"/>
    </source>
</evidence>
<organism evidence="1 2">
    <name type="scientific">Bordetella ansorpii</name>
    <dbReference type="NCBI Taxonomy" id="288768"/>
    <lineage>
        <taxon>Bacteria</taxon>
        <taxon>Pseudomonadati</taxon>
        <taxon>Pseudomonadota</taxon>
        <taxon>Betaproteobacteria</taxon>
        <taxon>Burkholderiales</taxon>
        <taxon>Alcaligenaceae</taxon>
        <taxon>Bordetella</taxon>
    </lineage>
</organism>
<gene>
    <name evidence="1" type="ORF">SAMEA1982600_03719</name>
</gene>
<dbReference type="OrthoDB" id="9843231at2"/>